<proteinExistence type="predicted"/>
<dbReference type="RefSeq" id="WP_129217132.1">
    <property type="nucleotide sequence ID" value="NZ_QYBC01000001.1"/>
</dbReference>
<feature type="chain" id="PRO_5020815378" evidence="1">
    <location>
        <begin position="34"/>
        <end position="169"/>
    </location>
</feature>
<dbReference type="OrthoDB" id="8137995at2"/>
<organism evidence="2 3">
    <name type="scientific">Lichenibacterium ramalinae</name>
    <dbReference type="NCBI Taxonomy" id="2316527"/>
    <lineage>
        <taxon>Bacteria</taxon>
        <taxon>Pseudomonadati</taxon>
        <taxon>Pseudomonadota</taxon>
        <taxon>Alphaproteobacteria</taxon>
        <taxon>Hyphomicrobiales</taxon>
        <taxon>Lichenihabitantaceae</taxon>
        <taxon>Lichenibacterium</taxon>
    </lineage>
</organism>
<accession>A0A4Q2RJD6</accession>
<feature type="signal peptide" evidence="1">
    <location>
        <begin position="1"/>
        <end position="33"/>
    </location>
</feature>
<dbReference type="AlphaFoldDB" id="A0A4Q2RJD6"/>
<evidence type="ECO:0000313" key="2">
    <source>
        <dbReference type="EMBL" id="RYB07662.1"/>
    </source>
</evidence>
<evidence type="ECO:0000313" key="3">
    <source>
        <dbReference type="Proteomes" id="UP000289411"/>
    </source>
</evidence>
<reference evidence="2 3" key="1">
    <citation type="submission" date="2018-09" db="EMBL/GenBank/DDBJ databases">
        <authorList>
            <person name="Grouzdev D.S."/>
            <person name="Krutkina M.S."/>
        </authorList>
    </citation>
    <scope>NUCLEOTIDE SEQUENCE [LARGE SCALE GENOMIC DNA]</scope>
    <source>
        <strain evidence="2 3">RmlP001</strain>
    </source>
</reference>
<comment type="caution">
    <text evidence="2">The sequence shown here is derived from an EMBL/GenBank/DDBJ whole genome shotgun (WGS) entry which is preliminary data.</text>
</comment>
<reference evidence="2 3" key="2">
    <citation type="submission" date="2019-02" db="EMBL/GenBank/DDBJ databases">
        <title>'Lichenibacterium ramalinii' gen. nov. sp. nov., 'Lichenibacterium minor' gen. nov. sp. nov.</title>
        <authorList>
            <person name="Pankratov T."/>
        </authorList>
    </citation>
    <scope>NUCLEOTIDE SEQUENCE [LARGE SCALE GENOMIC DNA]</scope>
    <source>
        <strain evidence="2 3">RmlP001</strain>
    </source>
</reference>
<sequence length="169" mass="17469">MRVNGDRFGLRGLAAALPLAALLTGASLAPAFAAGPFTGFPGEWTGSGDITMSDGSHDRIKCKASYSVGPSGQALNINVNCASDSYRVNIIANVVAQGENFSGTWRETTRQVDGDVSGRVPAPGQYQASLKGTGFGIELAASSNGHQQAITIVSQGTDVQNVKITLRKA</sequence>
<keyword evidence="1" id="KW-0732">Signal</keyword>
<dbReference type="Proteomes" id="UP000289411">
    <property type="component" value="Unassembled WGS sequence"/>
</dbReference>
<gene>
    <name evidence="2" type="ORF">D3272_00575</name>
</gene>
<dbReference type="EMBL" id="QYBC01000001">
    <property type="protein sequence ID" value="RYB07662.1"/>
    <property type="molecule type" value="Genomic_DNA"/>
</dbReference>
<evidence type="ECO:0000256" key="1">
    <source>
        <dbReference type="SAM" id="SignalP"/>
    </source>
</evidence>
<name>A0A4Q2RJD6_9HYPH</name>
<keyword evidence="3" id="KW-1185">Reference proteome</keyword>
<protein>
    <submittedName>
        <fullName evidence="2">Uncharacterized protein</fullName>
    </submittedName>
</protein>